<dbReference type="SUPFAM" id="SSF56003">
    <property type="entry name" value="Molybdenum cofactor-binding domain"/>
    <property type="match status" value="2"/>
</dbReference>
<reference evidence="3 4" key="1">
    <citation type="submission" date="2017-03" db="EMBL/GenBank/DDBJ databases">
        <authorList>
            <person name="Afonso C.L."/>
            <person name="Miller P.J."/>
            <person name="Scott M.A."/>
            <person name="Spackman E."/>
            <person name="Goraichik I."/>
            <person name="Dimitrov K.M."/>
            <person name="Suarez D.L."/>
            <person name="Swayne D.E."/>
        </authorList>
    </citation>
    <scope>NUCLEOTIDE SEQUENCE [LARGE SCALE GENOMIC DNA]</scope>
    <source>
        <strain evidence="3 4">CECT 8287</strain>
    </source>
</reference>
<evidence type="ECO:0000256" key="1">
    <source>
        <dbReference type="SAM" id="Phobius"/>
    </source>
</evidence>
<evidence type="ECO:0000313" key="4">
    <source>
        <dbReference type="Proteomes" id="UP000193827"/>
    </source>
</evidence>
<keyword evidence="1" id="KW-0472">Membrane</keyword>
<dbReference type="InterPro" id="IPR037165">
    <property type="entry name" value="AldOxase/xan_DH_Mopterin-bd_sf"/>
</dbReference>
<name>A0A1Y5RAI5_9RHOB</name>
<evidence type="ECO:0000259" key="2">
    <source>
        <dbReference type="SMART" id="SM01008"/>
    </source>
</evidence>
<dbReference type="OrthoDB" id="9767994at2"/>
<dbReference type="InterPro" id="IPR052516">
    <property type="entry name" value="N-heterocyclic_Hydroxylase"/>
</dbReference>
<organism evidence="3 4">
    <name type="scientific">Roseovarius litorisediminis</name>
    <dbReference type="NCBI Taxonomy" id="1312363"/>
    <lineage>
        <taxon>Bacteria</taxon>
        <taxon>Pseudomonadati</taxon>
        <taxon>Pseudomonadota</taxon>
        <taxon>Alphaproteobacteria</taxon>
        <taxon>Rhodobacterales</taxon>
        <taxon>Roseobacteraceae</taxon>
        <taxon>Roseovarius</taxon>
    </lineage>
</organism>
<keyword evidence="1" id="KW-1133">Transmembrane helix</keyword>
<keyword evidence="1" id="KW-0812">Transmembrane</keyword>
<keyword evidence="4" id="KW-1185">Reference proteome</keyword>
<dbReference type="InterPro" id="IPR012368">
    <property type="entry name" value="OxRdtase_Mopterin-bd_su_IorB"/>
</dbReference>
<accession>A0A1Y5RAI5</accession>
<protein>
    <submittedName>
        <fullName evidence="3">Isoquinoline 1-oxidoreductase subunit beta</fullName>
        <ecNumber evidence="3">1.3.99.16</ecNumber>
    </submittedName>
</protein>
<dbReference type="EMBL" id="FWFL01000001">
    <property type="protein sequence ID" value="SLN12931.1"/>
    <property type="molecule type" value="Genomic_DNA"/>
</dbReference>
<dbReference type="PROSITE" id="PS51318">
    <property type="entry name" value="TAT"/>
    <property type="match status" value="1"/>
</dbReference>
<dbReference type="PANTHER" id="PTHR47495">
    <property type="entry name" value="ALDEHYDE DEHYDROGENASE"/>
    <property type="match status" value="1"/>
</dbReference>
<sequence length="745" mass="79909">MGRLKTIARRTFLIGSAAIVGGVAFGTVMYKRPAKNPLLQDLGPGAAAITPYVLITQEGITLITPRADKGQGAYSVQAALIAEELDVELDQITVDPGTPSPAYYNTALANDMAPFRSTDDSIIAEFTRAVLDAPVKFLGIQITGGSTTVPDSYEKLRMAGAVARETLKAAAAKVSNQPVDQLTTARGAVHLPDGRMLTYIELAATAATLNPVTDITLRDPQDWRLIGKPMQRIDIAAKSTGTQAYGIDIRMPDMLHAAVTLNPRRGSVNSYDATTAETMRGVRKVVPVTGGIGVIADNTWRAMQAAKAISVDWGAAPYPADMDAHWKSLTDSFTDDQLDSQYRNDGDIAGALGNAEPVSAEYRAPYLAHAPLEPINATVLVTDARVDIWTGTQIPRFIQANISKITGIDADNIHVHVLMMGGSFGHRLEDMVVRQATELAMTVKGTPVKLTYSREQDFAQDFTRQIAMAQLRGTLRNGQVDTFDLGIAMPSVIGSQMGRQGFPAAGPDTQIVAGAWDQPFAIPNYRITGYRAPELAPISSWRSVGASTNGFFHDCALDELIHAAGADPLAERIRLCNHAASRTVLETVGEMSNWGSKLDENQGRGVAFCLSFGVPCAEVIEVTATPAGVRIDKVFAVADVGRIIDPVNFEAQVSGGIVFGLGHAMNCEITYADGAAQQSNYHQFEGLRLYQCPEIKVRGLENGRTIRGVGEPGVPPAAPALANAIFAATGQRIREMPFNKYIKFV</sequence>
<dbReference type="PIRSF" id="PIRSF036389">
    <property type="entry name" value="IOR_B"/>
    <property type="match status" value="1"/>
</dbReference>
<dbReference type="InterPro" id="IPR000674">
    <property type="entry name" value="Ald_Oxase/Xan_DH_a/b"/>
</dbReference>
<dbReference type="InterPro" id="IPR036856">
    <property type="entry name" value="Ald_Oxase/Xan_DH_a/b_sf"/>
</dbReference>
<feature type="transmembrane region" description="Helical" evidence="1">
    <location>
        <begin position="12"/>
        <end position="30"/>
    </location>
</feature>
<dbReference type="PANTHER" id="PTHR47495:SF1">
    <property type="entry name" value="BLL3820 PROTEIN"/>
    <property type="match status" value="1"/>
</dbReference>
<dbReference type="SMART" id="SM01008">
    <property type="entry name" value="Ald_Xan_dh_C"/>
    <property type="match status" value="1"/>
</dbReference>
<evidence type="ECO:0000313" key="3">
    <source>
        <dbReference type="EMBL" id="SLN12931.1"/>
    </source>
</evidence>
<dbReference type="SUPFAM" id="SSF54665">
    <property type="entry name" value="CO dehydrogenase molybdoprotein N-domain-like"/>
    <property type="match status" value="1"/>
</dbReference>
<dbReference type="Pfam" id="PF02738">
    <property type="entry name" value="MoCoBD_1"/>
    <property type="match status" value="1"/>
</dbReference>
<dbReference type="AlphaFoldDB" id="A0A1Y5RAI5"/>
<proteinExistence type="predicted"/>
<gene>
    <name evidence="3" type="primary">iorB</name>
    <name evidence="3" type="ORF">PEL8287_00469</name>
</gene>
<dbReference type="Proteomes" id="UP000193827">
    <property type="component" value="Unassembled WGS sequence"/>
</dbReference>
<feature type="domain" description="Aldehyde oxidase/xanthine dehydrogenase a/b hammerhead" evidence="2">
    <location>
        <begin position="240"/>
        <end position="317"/>
    </location>
</feature>
<dbReference type="RefSeq" id="WP_085890729.1">
    <property type="nucleotide sequence ID" value="NZ_FWFL01000001.1"/>
</dbReference>
<dbReference type="EC" id="1.3.99.16" evidence="3"/>
<dbReference type="Gene3D" id="3.30.365.10">
    <property type="entry name" value="Aldehyde oxidase/xanthine dehydrogenase, molybdopterin binding domain"/>
    <property type="match status" value="4"/>
</dbReference>
<dbReference type="InterPro" id="IPR006311">
    <property type="entry name" value="TAT_signal"/>
</dbReference>
<dbReference type="Pfam" id="PF20256">
    <property type="entry name" value="MoCoBD_2"/>
    <property type="match status" value="1"/>
</dbReference>
<dbReference type="GO" id="GO:0047121">
    <property type="term" value="F:isoquinoline 1-oxidoreductase activity"/>
    <property type="evidence" value="ECO:0007669"/>
    <property type="project" value="UniProtKB-EC"/>
</dbReference>
<dbReference type="InterPro" id="IPR046867">
    <property type="entry name" value="AldOxase/xan_DH_MoCoBD2"/>
</dbReference>
<dbReference type="InterPro" id="IPR008274">
    <property type="entry name" value="AldOxase/xan_DH_MoCoBD1"/>
</dbReference>
<dbReference type="Gene3D" id="3.90.1170.50">
    <property type="entry name" value="Aldehyde oxidase/xanthine dehydrogenase, a/b hammerhead"/>
    <property type="match status" value="1"/>
</dbReference>
<keyword evidence="3" id="KW-0560">Oxidoreductase</keyword>